<evidence type="ECO:0000313" key="1">
    <source>
        <dbReference type="EMBL" id="CAB4539370.1"/>
    </source>
</evidence>
<dbReference type="AlphaFoldDB" id="A0A6J6BJR8"/>
<sequence length="149" mass="16216">MEIVFDQPTSEGVQAAYEVARQWLPAFVAGKRAEEHLYAPGVSTWHNIGEWEAPIHTTPSRTRRVNAGAVLGIDEVKCKVFDGGFVLQAVTIGTSADGQPVRVPTVLIVTVTNGQIARFEEYADSTASKALFGEEVDAIRDEHANFTSE</sequence>
<name>A0A6J6BJR8_9ZZZZ</name>
<gene>
    <name evidence="1" type="ORF">UFOPK1446_00327</name>
</gene>
<dbReference type="InterPro" id="IPR032710">
    <property type="entry name" value="NTF2-like_dom_sf"/>
</dbReference>
<protein>
    <submittedName>
        <fullName evidence="1">Unannotated protein</fullName>
    </submittedName>
</protein>
<dbReference type="SUPFAM" id="SSF54427">
    <property type="entry name" value="NTF2-like"/>
    <property type="match status" value="1"/>
</dbReference>
<proteinExistence type="predicted"/>
<dbReference type="Gene3D" id="3.10.450.50">
    <property type="match status" value="1"/>
</dbReference>
<reference evidence="1" key="1">
    <citation type="submission" date="2020-05" db="EMBL/GenBank/DDBJ databases">
        <authorList>
            <person name="Chiriac C."/>
            <person name="Salcher M."/>
            <person name="Ghai R."/>
            <person name="Kavagutti S V."/>
        </authorList>
    </citation>
    <scope>NUCLEOTIDE SEQUENCE</scope>
</reference>
<dbReference type="EMBL" id="CAEZSO010000045">
    <property type="protein sequence ID" value="CAB4539370.1"/>
    <property type="molecule type" value="Genomic_DNA"/>
</dbReference>
<organism evidence="1">
    <name type="scientific">freshwater metagenome</name>
    <dbReference type="NCBI Taxonomy" id="449393"/>
    <lineage>
        <taxon>unclassified sequences</taxon>
        <taxon>metagenomes</taxon>
        <taxon>ecological metagenomes</taxon>
    </lineage>
</organism>
<accession>A0A6J6BJR8</accession>